<proteinExistence type="predicted"/>
<gene>
    <name evidence="7" type="primary">bioN</name>
    <name evidence="7" type="ORF">AArcSl_0363</name>
</gene>
<name>A0A343TFZ4_9EURY</name>
<dbReference type="CDD" id="cd16914">
    <property type="entry name" value="EcfT"/>
    <property type="match status" value="1"/>
</dbReference>
<dbReference type="Proteomes" id="UP000263012">
    <property type="component" value="Chromosome"/>
</dbReference>
<keyword evidence="2" id="KW-1003">Cell membrane</keyword>
<comment type="subcellular location">
    <subcellularLocation>
        <location evidence="1">Membrane</location>
        <topology evidence="1">Multi-pass membrane protein</topology>
    </subcellularLocation>
</comment>
<protein>
    <submittedName>
        <fullName evidence="7">Biotin transport system permease protein</fullName>
    </submittedName>
</protein>
<feature type="transmembrane region" description="Helical" evidence="6">
    <location>
        <begin position="39"/>
        <end position="59"/>
    </location>
</feature>
<evidence type="ECO:0000256" key="6">
    <source>
        <dbReference type="SAM" id="Phobius"/>
    </source>
</evidence>
<dbReference type="AlphaFoldDB" id="A0A343TFZ4"/>
<dbReference type="InterPro" id="IPR051611">
    <property type="entry name" value="ECF_transporter_component"/>
</dbReference>
<feature type="transmembrane region" description="Helical" evidence="6">
    <location>
        <begin position="209"/>
        <end position="234"/>
    </location>
</feature>
<feature type="transmembrane region" description="Helical" evidence="6">
    <location>
        <begin position="66"/>
        <end position="87"/>
    </location>
</feature>
<dbReference type="PANTHER" id="PTHR34857">
    <property type="entry name" value="SLL0384 PROTEIN"/>
    <property type="match status" value="1"/>
</dbReference>
<feature type="transmembrane region" description="Helical" evidence="6">
    <location>
        <begin position="93"/>
        <end position="113"/>
    </location>
</feature>
<accession>A0A343TFZ4</accession>
<dbReference type="PANTHER" id="PTHR34857:SF2">
    <property type="entry name" value="SLL0384 PROTEIN"/>
    <property type="match status" value="1"/>
</dbReference>
<evidence type="ECO:0000256" key="3">
    <source>
        <dbReference type="ARBA" id="ARBA00022692"/>
    </source>
</evidence>
<dbReference type="KEGG" id="hdf:AArcSl_0363"/>
<dbReference type="Pfam" id="PF02361">
    <property type="entry name" value="CbiQ"/>
    <property type="match status" value="1"/>
</dbReference>
<evidence type="ECO:0000313" key="7">
    <source>
        <dbReference type="EMBL" id="AUX08016.1"/>
    </source>
</evidence>
<evidence type="ECO:0000256" key="1">
    <source>
        <dbReference type="ARBA" id="ARBA00004141"/>
    </source>
</evidence>
<evidence type="ECO:0000313" key="8">
    <source>
        <dbReference type="Proteomes" id="UP000263012"/>
    </source>
</evidence>
<dbReference type="InterPro" id="IPR003339">
    <property type="entry name" value="ABC/ECF_trnsptr_transmembrane"/>
</dbReference>
<evidence type="ECO:0000256" key="5">
    <source>
        <dbReference type="ARBA" id="ARBA00023136"/>
    </source>
</evidence>
<keyword evidence="8" id="KW-1185">Reference proteome</keyword>
<keyword evidence="3 6" id="KW-0812">Transmembrane</keyword>
<organism evidence="7 8">
    <name type="scientific">Halalkaliarchaeum desulfuricum</name>
    <dbReference type="NCBI Taxonomy" id="2055893"/>
    <lineage>
        <taxon>Archaea</taxon>
        <taxon>Methanobacteriati</taxon>
        <taxon>Methanobacteriota</taxon>
        <taxon>Stenosarchaea group</taxon>
        <taxon>Halobacteria</taxon>
        <taxon>Halobacteriales</taxon>
        <taxon>Haloferacaceae</taxon>
        <taxon>Halalkaliarchaeum</taxon>
    </lineage>
</organism>
<dbReference type="GO" id="GO:0005886">
    <property type="term" value="C:plasma membrane"/>
    <property type="evidence" value="ECO:0007669"/>
    <property type="project" value="UniProtKB-ARBA"/>
</dbReference>
<evidence type="ECO:0000256" key="2">
    <source>
        <dbReference type="ARBA" id="ARBA00022475"/>
    </source>
</evidence>
<sequence>MLQYRPEDTIAHRLDPRAKLAAQIAFVATAYAYTTPEGLAALTFVALATLFAAGTGPLHTLYGFRFALPFLVVAPIVAGVTVGPPWFSMGDAFVTGLASYRVLLVLLVSAAYVRSTSIRESRAAIQRTVPGRPGQLLGVGVAVTARSLPPLRRELLAARRAMRARLGENRSLRERMGLLAVGGVSRALSRADRLALGLRARCFSWNPTLPALLFSPVDYLLTLGSVVVVAFVLVDNSPIF</sequence>
<reference evidence="8" key="1">
    <citation type="submission" date="2017-11" db="EMBL/GenBank/DDBJ databases">
        <title>Phenotypic and genomic properties of facultatively anaerobic sulfur-reducing natronoarchaea from hypersaline soda lakes.</title>
        <authorList>
            <person name="Sorokin D.Y."/>
            <person name="Kublanov I.V."/>
            <person name="Roman P."/>
            <person name="Sinninghe Damste J.S."/>
            <person name="Golyshin P.N."/>
            <person name="Rojo D."/>
            <person name="Ciordia S."/>
            <person name="Mena M.D.C."/>
            <person name="Ferrer M."/>
            <person name="Messina E."/>
            <person name="Smedile F."/>
            <person name="La Spada G."/>
            <person name="La Cono V."/>
            <person name="Yakimov M.M."/>
        </authorList>
    </citation>
    <scope>NUCLEOTIDE SEQUENCE [LARGE SCALE GENOMIC DNA]</scope>
    <source>
        <strain evidence="8">AArc-Sl</strain>
    </source>
</reference>
<keyword evidence="4 6" id="KW-1133">Transmembrane helix</keyword>
<evidence type="ECO:0000256" key="4">
    <source>
        <dbReference type="ARBA" id="ARBA00022989"/>
    </source>
</evidence>
<keyword evidence="5 6" id="KW-0472">Membrane</keyword>
<dbReference type="EMBL" id="CP025066">
    <property type="protein sequence ID" value="AUX08016.1"/>
    <property type="molecule type" value="Genomic_DNA"/>
</dbReference>